<dbReference type="PROSITE" id="PS00086">
    <property type="entry name" value="CYTOCHROME_P450"/>
    <property type="match status" value="1"/>
</dbReference>
<keyword evidence="15" id="KW-1133">Transmembrane helix</keyword>
<dbReference type="PRINTS" id="PR00463">
    <property type="entry name" value="EP450I"/>
</dbReference>
<keyword evidence="16" id="KW-1185">Reference proteome</keyword>
<dbReference type="GO" id="GO:0016705">
    <property type="term" value="F:oxidoreductase activity, acting on paired donors, with incorporation or reduction of molecular oxygen"/>
    <property type="evidence" value="ECO:0007669"/>
    <property type="project" value="InterPro"/>
</dbReference>
<keyword evidence="15" id="KW-0812">Transmembrane</keyword>
<dbReference type="InterPro" id="IPR017972">
    <property type="entry name" value="Cyt_P450_CS"/>
</dbReference>
<comment type="subcellular location">
    <subcellularLocation>
        <location evidence="3">Endoplasmic reticulum membrane</location>
        <topology evidence="3">Peripheral membrane protein</topology>
    </subcellularLocation>
    <subcellularLocation>
        <location evidence="2">Microsome membrane</location>
        <topology evidence="2">Peripheral membrane protein</topology>
    </subcellularLocation>
</comment>
<keyword evidence="10 13" id="KW-0408">Iron</keyword>
<evidence type="ECO:0000256" key="14">
    <source>
        <dbReference type="RuleBase" id="RU000461"/>
    </source>
</evidence>
<evidence type="ECO:0000256" key="11">
    <source>
        <dbReference type="ARBA" id="ARBA00023033"/>
    </source>
</evidence>
<protein>
    <submittedName>
        <fullName evidence="17">Cytochrome P450 9e2-like</fullName>
    </submittedName>
</protein>
<dbReference type="FunFam" id="1.10.630.10:FF:000042">
    <property type="entry name" value="Cytochrome P450"/>
    <property type="match status" value="1"/>
</dbReference>
<keyword evidence="6 13" id="KW-0479">Metal-binding</keyword>
<keyword evidence="12 15" id="KW-0472">Membrane</keyword>
<comment type="cofactor">
    <cofactor evidence="1 13">
        <name>heme</name>
        <dbReference type="ChEBI" id="CHEBI:30413"/>
    </cofactor>
</comment>
<evidence type="ECO:0000256" key="6">
    <source>
        <dbReference type="ARBA" id="ARBA00022723"/>
    </source>
</evidence>
<feature type="transmembrane region" description="Helical" evidence="15">
    <location>
        <begin position="6"/>
        <end position="21"/>
    </location>
</feature>
<keyword evidence="5 13" id="KW-0349">Heme</keyword>
<dbReference type="InterPro" id="IPR036396">
    <property type="entry name" value="Cyt_P450_sf"/>
</dbReference>
<keyword evidence="7" id="KW-0256">Endoplasmic reticulum</keyword>
<evidence type="ECO:0000256" key="9">
    <source>
        <dbReference type="ARBA" id="ARBA00023002"/>
    </source>
</evidence>
<evidence type="ECO:0000256" key="5">
    <source>
        <dbReference type="ARBA" id="ARBA00022617"/>
    </source>
</evidence>
<dbReference type="SUPFAM" id="SSF48264">
    <property type="entry name" value="Cytochrome P450"/>
    <property type="match status" value="1"/>
</dbReference>
<feature type="binding site" description="axial binding residue" evidence="13">
    <location>
        <position position="445"/>
    </location>
    <ligand>
        <name>heme</name>
        <dbReference type="ChEBI" id="CHEBI:30413"/>
    </ligand>
    <ligandPart>
        <name>Fe</name>
        <dbReference type="ChEBI" id="CHEBI:18248"/>
    </ligandPart>
</feature>
<organism evidence="16 17">
    <name type="scientific">Ceratina calcarata</name>
    <dbReference type="NCBI Taxonomy" id="156304"/>
    <lineage>
        <taxon>Eukaryota</taxon>
        <taxon>Metazoa</taxon>
        <taxon>Ecdysozoa</taxon>
        <taxon>Arthropoda</taxon>
        <taxon>Hexapoda</taxon>
        <taxon>Insecta</taxon>
        <taxon>Pterygota</taxon>
        <taxon>Neoptera</taxon>
        <taxon>Endopterygota</taxon>
        <taxon>Hymenoptera</taxon>
        <taxon>Apocrita</taxon>
        <taxon>Aculeata</taxon>
        <taxon>Apoidea</taxon>
        <taxon>Anthophila</taxon>
        <taxon>Apidae</taxon>
        <taxon>Ceratina</taxon>
        <taxon>Zadontomerus</taxon>
    </lineage>
</organism>
<sequence length="507" mass="58249">MDLWSVILAGSAIILLYYYLKRKDKFAKHGIPCNKTIPFVGNLWKVIFSRCTVFEMVDELYKAHKEAKYIGGYEFLSPMIAIRDLELIKTITVKNFDHFTDHRGMRSNENDPLFTQNLFFLKGERWKEVRNVLSPIFTSSKLKGMFVLMSECAKRFGETLASLPTDQRTVELKDAFTRYTNDVIATCAFGIEVDSMKDRNNTFYVYGREATDLSAWMIMKFFLSSVFPRLTKLLNVKVVDPKIENYFINLVENNIKQREEKGINRQDMIQLLMESKDKLGPGKELSIIDITAQAFIFFFGGFETTATLMCFSAYEIGVNPDVQKKVQEEIDQVLIACNGEVTYEALMGMKYLDAVINESLRMYPVQPTIDRVCTEKFELPPTLPGAKPYIMEKGDTLVVPVYGILHDEKYFEDPEEFKPERFLNDGKKEANATTYFPFGLGPRICIGNRFALLETKVLLFHIFAKCNLIICPKTSYPIVLDKKKLGLMPVNGFCFEIQPREKLSPPV</sequence>
<dbReference type="GO" id="GO:0004497">
    <property type="term" value="F:monooxygenase activity"/>
    <property type="evidence" value="ECO:0007669"/>
    <property type="project" value="UniProtKB-KW"/>
</dbReference>
<dbReference type="InterPro" id="IPR002401">
    <property type="entry name" value="Cyt_P450_E_grp-I"/>
</dbReference>
<dbReference type="GeneID" id="108626224"/>
<dbReference type="PRINTS" id="PR00385">
    <property type="entry name" value="P450"/>
</dbReference>
<evidence type="ECO:0000256" key="4">
    <source>
        <dbReference type="ARBA" id="ARBA00010617"/>
    </source>
</evidence>
<dbReference type="GO" id="GO:0020037">
    <property type="term" value="F:heme binding"/>
    <property type="evidence" value="ECO:0007669"/>
    <property type="project" value="InterPro"/>
</dbReference>
<evidence type="ECO:0000256" key="3">
    <source>
        <dbReference type="ARBA" id="ARBA00004406"/>
    </source>
</evidence>
<reference evidence="17" key="1">
    <citation type="submission" date="2025-08" db="UniProtKB">
        <authorList>
            <consortium name="RefSeq"/>
        </authorList>
    </citation>
    <scope>IDENTIFICATION</scope>
    <source>
        <tissue evidence="17">Whole body</tissue>
    </source>
</reference>
<dbReference type="GO" id="GO:0005789">
    <property type="term" value="C:endoplasmic reticulum membrane"/>
    <property type="evidence" value="ECO:0007669"/>
    <property type="project" value="UniProtKB-SubCell"/>
</dbReference>
<dbReference type="InterPro" id="IPR050476">
    <property type="entry name" value="Insect_CytP450_Detox"/>
</dbReference>
<dbReference type="GO" id="GO:0005506">
    <property type="term" value="F:iron ion binding"/>
    <property type="evidence" value="ECO:0007669"/>
    <property type="project" value="InterPro"/>
</dbReference>
<evidence type="ECO:0000256" key="12">
    <source>
        <dbReference type="ARBA" id="ARBA00023136"/>
    </source>
</evidence>
<dbReference type="RefSeq" id="XP_017882285.1">
    <property type="nucleotide sequence ID" value="XM_018026796.2"/>
</dbReference>
<dbReference type="PANTHER" id="PTHR24292:SF54">
    <property type="entry name" value="CYP9F3-RELATED"/>
    <property type="match status" value="1"/>
</dbReference>
<name>A0AAJ7N834_9HYME</name>
<evidence type="ECO:0000256" key="7">
    <source>
        <dbReference type="ARBA" id="ARBA00022824"/>
    </source>
</evidence>
<evidence type="ECO:0000256" key="1">
    <source>
        <dbReference type="ARBA" id="ARBA00001971"/>
    </source>
</evidence>
<evidence type="ECO:0000256" key="8">
    <source>
        <dbReference type="ARBA" id="ARBA00022848"/>
    </source>
</evidence>
<accession>A0AAJ7N834</accession>
<evidence type="ECO:0000313" key="16">
    <source>
        <dbReference type="Proteomes" id="UP000694925"/>
    </source>
</evidence>
<evidence type="ECO:0000256" key="10">
    <source>
        <dbReference type="ARBA" id="ARBA00023004"/>
    </source>
</evidence>
<dbReference type="InterPro" id="IPR001128">
    <property type="entry name" value="Cyt_P450"/>
</dbReference>
<dbReference type="Gene3D" id="1.10.630.10">
    <property type="entry name" value="Cytochrome P450"/>
    <property type="match status" value="1"/>
</dbReference>
<dbReference type="Proteomes" id="UP000694925">
    <property type="component" value="Unplaced"/>
</dbReference>
<dbReference type="AlphaFoldDB" id="A0AAJ7N834"/>
<comment type="similarity">
    <text evidence="4 14">Belongs to the cytochrome P450 family.</text>
</comment>
<evidence type="ECO:0000256" key="13">
    <source>
        <dbReference type="PIRSR" id="PIRSR602401-1"/>
    </source>
</evidence>
<dbReference type="KEGG" id="ccal:108626224"/>
<keyword evidence="11 14" id="KW-0503">Monooxygenase</keyword>
<dbReference type="Pfam" id="PF00067">
    <property type="entry name" value="p450"/>
    <property type="match status" value="1"/>
</dbReference>
<evidence type="ECO:0000313" key="17">
    <source>
        <dbReference type="RefSeq" id="XP_017882285.1"/>
    </source>
</evidence>
<dbReference type="PANTHER" id="PTHR24292">
    <property type="entry name" value="CYTOCHROME P450"/>
    <property type="match status" value="1"/>
</dbReference>
<proteinExistence type="inferred from homology"/>
<evidence type="ECO:0000256" key="2">
    <source>
        <dbReference type="ARBA" id="ARBA00004174"/>
    </source>
</evidence>
<keyword evidence="9 14" id="KW-0560">Oxidoreductase</keyword>
<keyword evidence="8" id="KW-0492">Microsome</keyword>
<dbReference type="CDD" id="cd11056">
    <property type="entry name" value="CYP6-like"/>
    <property type="match status" value="1"/>
</dbReference>
<evidence type="ECO:0000256" key="15">
    <source>
        <dbReference type="SAM" id="Phobius"/>
    </source>
</evidence>
<gene>
    <name evidence="17" type="primary">LOC108626224</name>
</gene>